<dbReference type="AlphaFoldDB" id="A0A8H6L3R5"/>
<proteinExistence type="predicted"/>
<organism evidence="2 3">
    <name type="scientific">Letharia columbiana</name>
    <dbReference type="NCBI Taxonomy" id="112416"/>
    <lineage>
        <taxon>Eukaryota</taxon>
        <taxon>Fungi</taxon>
        <taxon>Dikarya</taxon>
        <taxon>Ascomycota</taxon>
        <taxon>Pezizomycotina</taxon>
        <taxon>Lecanoromycetes</taxon>
        <taxon>OSLEUM clade</taxon>
        <taxon>Lecanoromycetidae</taxon>
        <taxon>Lecanorales</taxon>
        <taxon>Lecanorineae</taxon>
        <taxon>Parmeliaceae</taxon>
        <taxon>Letharia</taxon>
    </lineage>
</organism>
<keyword evidence="3" id="KW-1185">Reference proteome</keyword>
<gene>
    <name evidence="2" type="ORF">HO173_007116</name>
</gene>
<evidence type="ECO:0000256" key="1">
    <source>
        <dbReference type="SAM" id="MobiDB-lite"/>
    </source>
</evidence>
<dbReference type="Proteomes" id="UP000578531">
    <property type="component" value="Unassembled WGS sequence"/>
</dbReference>
<dbReference type="GeneID" id="59288773"/>
<dbReference type="RefSeq" id="XP_037163882.1">
    <property type="nucleotide sequence ID" value="XM_037309021.1"/>
</dbReference>
<reference evidence="2 3" key="1">
    <citation type="journal article" date="2020" name="Genomics">
        <title>Complete, high-quality genomes from long-read metagenomic sequencing of two wolf lichen thalli reveals enigmatic genome architecture.</title>
        <authorList>
            <person name="McKenzie S.K."/>
            <person name="Walston R.F."/>
            <person name="Allen J.L."/>
        </authorList>
    </citation>
    <scope>NUCLEOTIDE SEQUENCE [LARGE SCALE GENOMIC DNA]</scope>
    <source>
        <strain evidence="2">WasteWater2</strain>
    </source>
</reference>
<comment type="caution">
    <text evidence="2">The sequence shown here is derived from an EMBL/GenBank/DDBJ whole genome shotgun (WGS) entry which is preliminary data.</text>
</comment>
<feature type="compositionally biased region" description="Basic and acidic residues" evidence="1">
    <location>
        <begin position="15"/>
        <end position="30"/>
    </location>
</feature>
<evidence type="ECO:0000313" key="2">
    <source>
        <dbReference type="EMBL" id="KAF6234491.1"/>
    </source>
</evidence>
<feature type="compositionally biased region" description="Acidic residues" evidence="1">
    <location>
        <begin position="1"/>
        <end position="14"/>
    </location>
</feature>
<sequence length="148" mass="16489">MSSDCGDSDESEDEPLLHRKISADRIDQHKAANKATNPLTRFGATSGRKRAKTAGGDSALIVRSMTRLSKRSIAPVFRYFQNSQSITQAQGLSLLLLKPSKSQTLGPRPLQRARDPAQLRSSHLLLSPSAFALRMRTWSTWYVHAVKW</sequence>
<feature type="region of interest" description="Disordered" evidence="1">
    <location>
        <begin position="1"/>
        <end position="55"/>
    </location>
</feature>
<evidence type="ECO:0000313" key="3">
    <source>
        <dbReference type="Proteomes" id="UP000578531"/>
    </source>
</evidence>
<dbReference type="EMBL" id="JACCJC010000029">
    <property type="protein sequence ID" value="KAF6234491.1"/>
    <property type="molecule type" value="Genomic_DNA"/>
</dbReference>
<name>A0A8H6L3R5_9LECA</name>
<accession>A0A8H6L3R5</accession>
<protein>
    <submittedName>
        <fullName evidence="2">Uncharacterized protein</fullName>
    </submittedName>
</protein>